<organism evidence="14 15">
    <name type="scientific">Apostasia shenzhenica</name>
    <dbReference type="NCBI Taxonomy" id="1088818"/>
    <lineage>
        <taxon>Eukaryota</taxon>
        <taxon>Viridiplantae</taxon>
        <taxon>Streptophyta</taxon>
        <taxon>Embryophyta</taxon>
        <taxon>Tracheophyta</taxon>
        <taxon>Spermatophyta</taxon>
        <taxon>Magnoliopsida</taxon>
        <taxon>Liliopsida</taxon>
        <taxon>Asparagales</taxon>
        <taxon>Orchidaceae</taxon>
        <taxon>Apostasioideae</taxon>
        <taxon>Apostasia</taxon>
    </lineage>
</organism>
<protein>
    <submittedName>
        <fullName evidence="14">Outer envelope pore protein 21B, chloroplastic</fullName>
    </submittedName>
</protein>
<evidence type="ECO:0000313" key="14">
    <source>
        <dbReference type="EMBL" id="PKA48712.1"/>
    </source>
</evidence>
<evidence type="ECO:0000256" key="7">
    <source>
        <dbReference type="ARBA" id="ARBA00022640"/>
    </source>
</evidence>
<evidence type="ECO:0000256" key="12">
    <source>
        <dbReference type="ARBA" id="ARBA00023136"/>
    </source>
</evidence>
<comment type="function">
    <text evidence="13">Voltage-dependent rectifying anion channel that facilitates the translocation between chloroplast and cytoplasm of phosphorylated carbohydrates such as triosephosphate, 3-phosphoglycerate and inorganic phosphate (Pi) depending of ATP to triosephosphate ratio in the plastidial intermembrane space; in high triosephosphate/ATP conditions (e.g. photosynthesis), export of triosphosphate from chloroplast (outward rectifying channels), but in high ATP/triosephosphate conditions (e.g. dark phase), import of phosphosolutes (inward rectifying channels).</text>
</comment>
<gene>
    <name evidence="14" type="primary">OEP21B</name>
    <name evidence="14" type="ORF">AXF42_Ash018529</name>
</gene>
<evidence type="ECO:0000256" key="5">
    <source>
        <dbReference type="ARBA" id="ARBA00022452"/>
    </source>
</evidence>
<dbReference type="GO" id="GO:0034426">
    <property type="term" value="C:etioplast membrane"/>
    <property type="evidence" value="ECO:0007669"/>
    <property type="project" value="UniProtKB-SubCell"/>
</dbReference>
<accession>A0A2H9ZZK9</accession>
<dbReference type="OrthoDB" id="503907at2759"/>
<keyword evidence="7" id="KW-0934">Plastid</keyword>
<dbReference type="AlphaFoldDB" id="A0A2H9ZZK9"/>
<keyword evidence="8" id="KW-0812">Transmembrane</keyword>
<dbReference type="PANTHER" id="PTHR35993">
    <property type="entry name" value="OUTER ENVELOPE PORE PROTEIN 21B, CHLOROPLASTIC"/>
    <property type="match status" value="1"/>
</dbReference>
<dbReference type="GO" id="GO:0009707">
    <property type="term" value="C:chloroplast outer membrane"/>
    <property type="evidence" value="ECO:0007669"/>
    <property type="project" value="UniProtKB-SubCell"/>
</dbReference>
<comment type="similarity">
    <text evidence="3">Belongs to the plastid outer envelope porin OEP21 (TC 1.B.29) family.</text>
</comment>
<keyword evidence="6" id="KW-0150">Chloroplast</keyword>
<keyword evidence="15" id="KW-1185">Reference proteome</keyword>
<dbReference type="GO" id="GO:0015288">
    <property type="term" value="F:porin activity"/>
    <property type="evidence" value="ECO:0007669"/>
    <property type="project" value="UniProtKB-KW"/>
</dbReference>
<dbReference type="EMBL" id="KZ452270">
    <property type="protein sequence ID" value="PKA48712.1"/>
    <property type="molecule type" value="Genomic_DNA"/>
</dbReference>
<keyword evidence="11" id="KW-0626">Porin</keyword>
<name>A0A2H9ZZK9_9ASPA</name>
<dbReference type="GO" id="GO:0008308">
    <property type="term" value="F:voltage-gated monoatomic anion channel activity"/>
    <property type="evidence" value="ECO:0007669"/>
    <property type="project" value="InterPro"/>
</dbReference>
<evidence type="ECO:0000256" key="6">
    <source>
        <dbReference type="ARBA" id="ARBA00022528"/>
    </source>
</evidence>
<keyword evidence="10" id="KW-0406">Ion transport</keyword>
<evidence type="ECO:0000256" key="10">
    <source>
        <dbReference type="ARBA" id="ARBA00023065"/>
    </source>
</evidence>
<evidence type="ECO:0000256" key="8">
    <source>
        <dbReference type="ARBA" id="ARBA00022692"/>
    </source>
</evidence>
<evidence type="ECO:0000256" key="13">
    <source>
        <dbReference type="ARBA" id="ARBA00024941"/>
    </source>
</evidence>
<keyword evidence="4" id="KW-0813">Transport</keyword>
<dbReference type="GO" id="GO:0046930">
    <property type="term" value="C:pore complex"/>
    <property type="evidence" value="ECO:0007669"/>
    <property type="project" value="UniProtKB-KW"/>
</dbReference>
<dbReference type="InterPro" id="IPR034575">
    <property type="entry name" value="OEP21"/>
</dbReference>
<evidence type="ECO:0000256" key="9">
    <source>
        <dbReference type="ARBA" id="ARBA00022805"/>
    </source>
</evidence>
<dbReference type="STRING" id="1088818.A0A2H9ZZK9"/>
<evidence type="ECO:0000256" key="3">
    <source>
        <dbReference type="ARBA" id="ARBA00009945"/>
    </source>
</evidence>
<dbReference type="GO" id="GO:0044070">
    <property type="term" value="P:regulation of monoatomic anion transport"/>
    <property type="evidence" value="ECO:0007669"/>
    <property type="project" value="InterPro"/>
</dbReference>
<sequence>MSIRRFFPEISASMGTGLQYNQDKFAYNVRAKKAFSISSNGMLGFNFKCRCDVDKDFNQRKVEGVVEFVWSLLNFQKDQDVRIKAGYDFHQNLPYLQIRENNWTMNADSRGKWNVRFDL</sequence>
<evidence type="ECO:0000256" key="2">
    <source>
        <dbReference type="ARBA" id="ARBA00004441"/>
    </source>
</evidence>
<keyword evidence="12" id="KW-0472">Membrane</keyword>
<evidence type="ECO:0000256" key="1">
    <source>
        <dbReference type="ARBA" id="ARBA00004396"/>
    </source>
</evidence>
<evidence type="ECO:0000313" key="15">
    <source>
        <dbReference type="Proteomes" id="UP000236161"/>
    </source>
</evidence>
<evidence type="ECO:0000256" key="11">
    <source>
        <dbReference type="ARBA" id="ARBA00023114"/>
    </source>
</evidence>
<dbReference type="Proteomes" id="UP000236161">
    <property type="component" value="Unassembled WGS sequence"/>
</dbReference>
<keyword evidence="5" id="KW-1134">Transmembrane beta strand</keyword>
<evidence type="ECO:0000256" key="4">
    <source>
        <dbReference type="ARBA" id="ARBA00022448"/>
    </source>
</evidence>
<comment type="subcellular location">
    <subcellularLocation>
        <location evidence="1">Plastid</location>
        <location evidence="1">Chloroplast outer membrane</location>
        <topology evidence="1">Multi-pass membrane protein</topology>
    </subcellularLocation>
    <subcellularLocation>
        <location evidence="2">Plastid</location>
        <location evidence="2">Etioplast membrane</location>
        <topology evidence="2">Multi-pass membrane protein</topology>
    </subcellularLocation>
</comment>
<keyword evidence="9" id="KW-1002">Plastid outer membrane</keyword>
<proteinExistence type="inferred from homology"/>
<reference evidence="14 15" key="1">
    <citation type="journal article" date="2017" name="Nature">
        <title>The Apostasia genome and the evolution of orchids.</title>
        <authorList>
            <person name="Zhang G.Q."/>
            <person name="Liu K.W."/>
            <person name="Li Z."/>
            <person name="Lohaus R."/>
            <person name="Hsiao Y.Y."/>
            <person name="Niu S.C."/>
            <person name="Wang J.Y."/>
            <person name="Lin Y.C."/>
            <person name="Xu Q."/>
            <person name="Chen L.J."/>
            <person name="Yoshida K."/>
            <person name="Fujiwara S."/>
            <person name="Wang Z.W."/>
            <person name="Zhang Y.Q."/>
            <person name="Mitsuda N."/>
            <person name="Wang M."/>
            <person name="Liu G.H."/>
            <person name="Pecoraro L."/>
            <person name="Huang H.X."/>
            <person name="Xiao X.J."/>
            <person name="Lin M."/>
            <person name="Wu X.Y."/>
            <person name="Wu W.L."/>
            <person name="Chen Y.Y."/>
            <person name="Chang S.B."/>
            <person name="Sakamoto S."/>
            <person name="Ohme-Takagi M."/>
            <person name="Yagi M."/>
            <person name="Zeng S.J."/>
            <person name="Shen C.Y."/>
            <person name="Yeh C.M."/>
            <person name="Luo Y.B."/>
            <person name="Tsai W.C."/>
            <person name="Van de Peer Y."/>
            <person name="Liu Z.J."/>
        </authorList>
    </citation>
    <scope>NUCLEOTIDE SEQUENCE [LARGE SCALE GENOMIC DNA]</scope>
    <source>
        <strain evidence="15">cv. Shenzhen</strain>
        <tissue evidence="14">Stem</tissue>
    </source>
</reference>
<dbReference type="PANTHER" id="PTHR35993:SF1">
    <property type="entry name" value="OUTER ENVELOPE PORE PROTEIN 21B, CHLOROPLASTIC"/>
    <property type="match status" value="1"/>
</dbReference>